<reference evidence="1" key="1">
    <citation type="submission" date="2021-02" db="EMBL/GenBank/DDBJ databases">
        <authorList>
            <person name="Dougan E. K."/>
            <person name="Rhodes N."/>
            <person name="Thang M."/>
            <person name="Chan C."/>
        </authorList>
    </citation>
    <scope>NUCLEOTIDE SEQUENCE</scope>
</reference>
<dbReference type="Proteomes" id="UP000649617">
    <property type="component" value="Unassembled WGS sequence"/>
</dbReference>
<protein>
    <submittedName>
        <fullName evidence="1">Uncharacterized protein</fullName>
    </submittedName>
</protein>
<sequence length="84" mass="8832">VRVAGFWAVTSSPASSMDLEESLQSAESCLLQSVDNLPSHASTADEDADASTCNVGGRMSEADFWRNADSIAEGYPEAHTGLPL</sequence>
<name>A0A812WZZ5_SYMPI</name>
<comment type="caution">
    <text evidence="1">The sequence shown here is derived from an EMBL/GenBank/DDBJ whole genome shotgun (WGS) entry which is preliminary data.</text>
</comment>
<accession>A0A812WZZ5</accession>
<proteinExistence type="predicted"/>
<evidence type="ECO:0000313" key="1">
    <source>
        <dbReference type="EMBL" id="CAE7707735.1"/>
    </source>
</evidence>
<organism evidence="1 2">
    <name type="scientific">Symbiodinium pilosum</name>
    <name type="common">Dinoflagellate</name>
    <dbReference type="NCBI Taxonomy" id="2952"/>
    <lineage>
        <taxon>Eukaryota</taxon>
        <taxon>Sar</taxon>
        <taxon>Alveolata</taxon>
        <taxon>Dinophyceae</taxon>
        <taxon>Suessiales</taxon>
        <taxon>Symbiodiniaceae</taxon>
        <taxon>Symbiodinium</taxon>
    </lineage>
</organism>
<dbReference type="AlphaFoldDB" id="A0A812WZZ5"/>
<gene>
    <name evidence="1" type="ORF">SPIL2461_LOCUS20006</name>
</gene>
<evidence type="ECO:0000313" key="2">
    <source>
        <dbReference type="Proteomes" id="UP000649617"/>
    </source>
</evidence>
<feature type="non-terminal residue" evidence="1">
    <location>
        <position position="1"/>
    </location>
</feature>
<dbReference type="EMBL" id="CAJNIZ010045000">
    <property type="protein sequence ID" value="CAE7707735.1"/>
    <property type="molecule type" value="Genomic_DNA"/>
</dbReference>
<keyword evidence="2" id="KW-1185">Reference proteome</keyword>